<sequence length="254" mass="29567">MPAIFVDIGRDMEPILWWGNVETPRLGRLYMKVAFALAEPGLDWGAMTGGYWLVRLGVFNILDKTMRFTDFLCQELQRKSQDIKSALNLVASTKMEFDELRNNGWDDFLQSVRSFCEKHEISMPNMGARHTMGIGRSCKQKDCITVEHYYHMDVFNEVIDYQLGELNTRFPYETMELLRLSSSLDPRDAFKRFNIVDIYTLANKFYPQDFTTTELQALNQQLGFYKIDVDHNPTFKNLDSIPILLECLVETRLA</sequence>
<proteinExistence type="predicted"/>
<evidence type="ECO:0000313" key="1">
    <source>
        <dbReference type="Proteomes" id="UP000694861"/>
    </source>
</evidence>
<reference evidence="2" key="2">
    <citation type="submission" date="2025-08" db="UniProtKB">
        <authorList>
            <consortium name="RefSeq"/>
        </authorList>
    </citation>
    <scope>IDENTIFICATION</scope>
</reference>
<dbReference type="InterPro" id="IPR055298">
    <property type="entry name" value="AtLOH3-like"/>
</dbReference>
<reference evidence="1" key="1">
    <citation type="journal article" date="2012" name="Nat. Commun.">
        <title>The genome of Prunus mume.</title>
        <authorList>
            <person name="Zhang Q."/>
            <person name="Chen W."/>
            <person name="Sun L."/>
            <person name="Zhao F."/>
            <person name="Huang B."/>
            <person name="Yang W."/>
            <person name="Tao Y."/>
            <person name="Wang J."/>
            <person name="Yuan Z."/>
            <person name="Fan G."/>
            <person name="Xing Z."/>
            <person name="Han C."/>
            <person name="Pan H."/>
            <person name="Zhong X."/>
            <person name="Shi W."/>
            <person name="Liang X."/>
            <person name="Du D."/>
            <person name="Sun F."/>
            <person name="Xu Z."/>
            <person name="Hao R."/>
            <person name="Lv T."/>
            <person name="Lv Y."/>
            <person name="Zheng Z."/>
            <person name="Sun M."/>
            <person name="Luo L."/>
            <person name="Cai M."/>
            <person name="Gao Y."/>
            <person name="Wang J."/>
            <person name="Yin Y."/>
            <person name="Xu X."/>
            <person name="Cheng T."/>
            <person name="Wang J."/>
        </authorList>
    </citation>
    <scope>NUCLEOTIDE SEQUENCE [LARGE SCALE GENOMIC DNA]</scope>
</reference>
<protein>
    <submittedName>
        <fullName evidence="2">Uncharacterized protein LOC103332159</fullName>
    </submittedName>
</protein>
<dbReference type="RefSeq" id="XP_008233088.1">
    <property type="nucleotide sequence ID" value="XM_008234866.1"/>
</dbReference>
<dbReference type="Proteomes" id="UP000694861">
    <property type="component" value="Linkage group LG1"/>
</dbReference>
<name>A0ABM0P1L0_PRUMU</name>
<keyword evidence="1" id="KW-1185">Reference proteome</keyword>
<dbReference type="PANTHER" id="PTHR11697:SF230">
    <property type="entry name" value="ZINC FINGER, MYM DOMAIN CONTAINING 1"/>
    <property type="match status" value="1"/>
</dbReference>
<organism evidence="1 2">
    <name type="scientific">Prunus mume</name>
    <name type="common">Japanese apricot</name>
    <name type="synonym">Armeniaca mume</name>
    <dbReference type="NCBI Taxonomy" id="102107"/>
    <lineage>
        <taxon>Eukaryota</taxon>
        <taxon>Viridiplantae</taxon>
        <taxon>Streptophyta</taxon>
        <taxon>Embryophyta</taxon>
        <taxon>Tracheophyta</taxon>
        <taxon>Spermatophyta</taxon>
        <taxon>Magnoliopsida</taxon>
        <taxon>eudicotyledons</taxon>
        <taxon>Gunneridae</taxon>
        <taxon>Pentapetalae</taxon>
        <taxon>rosids</taxon>
        <taxon>fabids</taxon>
        <taxon>Rosales</taxon>
        <taxon>Rosaceae</taxon>
        <taxon>Amygdaloideae</taxon>
        <taxon>Amygdaleae</taxon>
        <taxon>Prunus</taxon>
    </lineage>
</organism>
<dbReference type="GeneID" id="103332159"/>
<gene>
    <name evidence="2" type="primary">LOC103332159</name>
</gene>
<accession>A0ABM0P1L0</accession>
<evidence type="ECO:0000313" key="2">
    <source>
        <dbReference type="RefSeq" id="XP_008233088.1"/>
    </source>
</evidence>
<dbReference type="PANTHER" id="PTHR11697">
    <property type="entry name" value="GENERAL TRANSCRIPTION FACTOR 2-RELATED ZINC FINGER PROTEIN"/>
    <property type="match status" value="1"/>
</dbReference>